<reference evidence="2 3" key="1">
    <citation type="journal article" date="2023" name="Plants (Basel)">
        <title>Bridging the Gap: Combining Genomics and Transcriptomics Approaches to Understand Stylosanthes scabra, an Orphan Legume from the Brazilian Caatinga.</title>
        <authorList>
            <person name="Ferreira-Neto J.R.C."/>
            <person name="da Silva M.D."/>
            <person name="Binneck E."/>
            <person name="de Melo N.F."/>
            <person name="da Silva R.H."/>
            <person name="de Melo A.L.T.M."/>
            <person name="Pandolfi V."/>
            <person name="Bustamante F.O."/>
            <person name="Brasileiro-Vidal A.C."/>
            <person name="Benko-Iseppon A.M."/>
        </authorList>
    </citation>
    <scope>NUCLEOTIDE SEQUENCE [LARGE SCALE GENOMIC DNA]</scope>
    <source>
        <tissue evidence="2">Leaves</tissue>
    </source>
</reference>
<dbReference type="InterPro" id="IPR036397">
    <property type="entry name" value="RNaseH_sf"/>
</dbReference>
<evidence type="ECO:0000259" key="1">
    <source>
        <dbReference type="Pfam" id="PF13456"/>
    </source>
</evidence>
<dbReference type="SUPFAM" id="SSF53098">
    <property type="entry name" value="Ribonuclease H-like"/>
    <property type="match status" value="1"/>
</dbReference>
<proteinExistence type="predicted"/>
<dbReference type="EMBL" id="JASCZI010060451">
    <property type="protein sequence ID" value="MED6131856.1"/>
    <property type="molecule type" value="Genomic_DNA"/>
</dbReference>
<keyword evidence="3" id="KW-1185">Reference proteome</keyword>
<gene>
    <name evidence="2" type="ORF">PIB30_013819</name>
</gene>
<protein>
    <recommendedName>
        <fullName evidence="1">RNase H type-1 domain-containing protein</fullName>
    </recommendedName>
</protein>
<accession>A0ABU6S613</accession>
<dbReference type="Pfam" id="PF13456">
    <property type="entry name" value="RVT_3"/>
    <property type="match status" value="1"/>
</dbReference>
<dbReference type="InterPro" id="IPR012337">
    <property type="entry name" value="RNaseH-like_sf"/>
</dbReference>
<comment type="caution">
    <text evidence="2">The sequence shown here is derived from an EMBL/GenBank/DDBJ whole genome shotgun (WGS) entry which is preliminary data.</text>
</comment>
<organism evidence="2 3">
    <name type="scientific">Stylosanthes scabra</name>
    <dbReference type="NCBI Taxonomy" id="79078"/>
    <lineage>
        <taxon>Eukaryota</taxon>
        <taxon>Viridiplantae</taxon>
        <taxon>Streptophyta</taxon>
        <taxon>Embryophyta</taxon>
        <taxon>Tracheophyta</taxon>
        <taxon>Spermatophyta</taxon>
        <taxon>Magnoliopsida</taxon>
        <taxon>eudicotyledons</taxon>
        <taxon>Gunneridae</taxon>
        <taxon>Pentapetalae</taxon>
        <taxon>rosids</taxon>
        <taxon>fabids</taxon>
        <taxon>Fabales</taxon>
        <taxon>Fabaceae</taxon>
        <taxon>Papilionoideae</taxon>
        <taxon>50 kb inversion clade</taxon>
        <taxon>dalbergioids sensu lato</taxon>
        <taxon>Dalbergieae</taxon>
        <taxon>Pterocarpus clade</taxon>
        <taxon>Stylosanthes</taxon>
    </lineage>
</organism>
<dbReference type="Proteomes" id="UP001341840">
    <property type="component" value="Unassembled WGS sequence"/>
</dbReference>
<evidence type="ECO:0000313" key="2">
    <source>
        <dbReference type="EMBL" id="MED6131856.1"/>
    </source>
</evidence>
<evidence type="ECO:0000313" key="3">
    <source>
        <dbReference type="Proteomes" id="UP001341840"/>
    </source>
</evidence>
<dbReference type="Gene3D" id="3.30.420.10">
    <property type="entry name" value="Ribonuclease H-like superfamily/Ribonuclease H"/>
    <property type="match status" value="1"/>
</dbReference>
<dbReference type="InterPro" id="IPR044730">
    <property type="entry name" value="RNase_H-like_dom_plant"/>
</dbReference>
<dbReference type="PANTHER" id="PTHR47723">
    <property type="entry name" value="OS05G0353850 PROTEIN"/>
    <property type="match status" value="1"/>
</dbReference>
<dbReference type="CDD" id="cd06222">
    <property type="entry name" value="RNase_H_like"/>
    <property type="match status" value="1"/>
</dbReference>
<sequence length="131" mass="14432">MIKARYSDILNSLSHKVFSNYSNSSSDGLICWNPPPEHQAKLNVDGSFYSHNNNATCGGLEIAIDNNIQHVIVESDSLAAIKFVQEGCHTGHPCLSLLEDIKIQVWCLTLVSWCHTLREGNHVADSLAKKG</sequence>
<dbReference type="InterPro" id="IPR053151">
    <property type="entry name" value="RNase_H-like"/>
</dbReference>
<dbReference type="PANTHER" id="PTHR47723:SF19">
    <property type="entry name" value="POLYNUCLEOTIDYL TRANSFERASE, RIBONUCLEASE H-LIKE SUPERFAMILY PROTEIN"/>
    <property type="match status" value="1"/>
</dbReference>
<feature type="domain" description="RNase H type-1" evidence="1">
    <location>
        <begin position="57"/>
        <end position="130"/>
    </location>
</feature>
<dbReference type="InterPro" id="IPR002156">
    <property type="entry name" value="RNaseH_domain"/>
</dbReference>
<name>A0ABU6S613_9FABA</name>